<dbReference type="Pfam" id="PF00610">
    <property type="entry name" value="DEP"/>
    <property type="match status" value="1"/>
</dbReference>
<dbReference type="SMART" id="SM00049">
    <property type="entry name" value="DEP"/>
    <property type="match status" value="1"/>
</dbReference>
<name>A0A9X0CVF6_9CNID</name>
<dbReference type="PANTHER" id="PTHR16206">
    <property type="entry name" value="DEP DOMAIN-CONTAINING"/>
    <property type="match status" value="1"/>
</dbReference>
<gene>
    <name evidence="3" type="primary">DEPDC1B</name>
    <name evidence="3" type="ORF">OS493_030994</name>
</gene>
<accession>A0A9X0CVF6</accession>
<evidence type="ECO:0000313" key="3">
    <source>
        <dbReference type="EMBL" id="KAJ7377036.1"/>
    </source>
</evidence>
<proteinExistence type="predicted"/>
<evidence type="ECO:0000313" key="4">
    <source>
        <dbReference type="Proteomes" id="UP001163046"/>
    </source>
</evidence>
<dbReference type="InterPro" id="IPR036390">
    <property type="entry name" value="WH_DNA-bd_sf"/>
</dbReference>
<evidence type="ECO:0000256" key="1">
    <source>
        <dbReference type="SAM" id="MobiDB-lite"/>
    </source>
</evidence>
<feature type="domain" description="DEP" evidence="2">
    <location>
        <begin position="1"/>
        <end position="85"/>
    </location>
</feature>
<dbReference type="Proteomes" id="UP001163046">
    <property type="component" value="Unassembled WGS sequence"/>
</dbReference>
<comment type="caution">
    <text evidence="3">The sequence shown here is derived from an EMBL/GenBank/DDBJ whole genome shotgun (WGS) entry which is preliminary data.</text>
</comment>
<protein>
    <submittedName>
        <fullName evidence="3">GTPase activator</fullName>
    </submittedName>
</protein>
<dbReference type="Gene3D" id="1.10.10.10">
    <property type="entry name" value="Winged helix-like DNA-binding domain superfamily/Winged helix DNA-binding domain"/>
    <property type="match status" value="1"/>
</dbReference>
<feature type="region of interest" description="Disordered" evidence="1">
    <location>
        <begin position="156"/>
        <end position="181"/>
    </location>
</feature>
<evidence type="ECO:0000259" key="2">
    <source>
        <dbReference type="PROSITE" id="PS50186"/>
    </source>
</evidence>
<dbReference type="InterPro" id="IPR000591">
    <property type="entry name" value="DEP_dom"/>
</dbReference>
<reference evidence="3" key="1">
    <citation type="submission" date="2023-01" db="EMBL/GenBank/DDBJ databases">
        <title>Genome assembly of the deep-sea coral Lophelia pertusa.</title>
        <authorList>
            <person name="Herrera S."/>
            <person name="Cordes E."/>
        </authorList>
    </citation>
    <scope>NUCLEOTIDE SEQUENCE</scope>
    <source>
        <strain evidence="3">USNM1676648</strain>
        <tissue evidence="3">Polyp</tissue>
    </source>
</reference>
<dbReference type="PROSITE" id="PS50186">
    <property type="entry name" value="DEP"/>
    <property type="match status" value="1"/>
</dbReference>
<dbReference type="AlphaFoldDB" id="A0A9X0CVF6"/>
<dbReference type="InterPro" id="IPR036388">
    <property type="entry name" value="WH-like_DNA-bd_sf"/>
</dbReference>
<dbReference type="PANTHER" id="PTHR16206:SF4">
    <property type="entry name" value="PROTEIN LET-99"/>
    <property type="match status" value="1"/>
</dbReference>
<dbReference type="GO" id="GO:0035556">
    <property type="term" value="P:intracellular signal transduction"/>
    <property type="evidence" value="ECO:0007669"/>
    <property type="project" value="InterPro"/>
</dbReference>
<organism evidence="3 4">
    <name type="scientific">Desmophyllum pertusum</name>
    <dbReference type="NCBI Taxonomy" id="174260"/>
    <lineage>
        <taxon>Eukaryota</taxon>
        <taxon>Metazoa</taxon>
        <taxon>Cnidaria</taxon>
        <taxon>Anthozoa</taxon>
        <taxon>Hexacorallia</taxon>
        <taxon>Scleractinia</taxon>
        <taxon>Caryophylliina</taxon>
        <taxon>Caryophylliidae</taxon>
        <taxon>Desmophyllum</taxon>
    </lineage>
</organism>
<dbReference type="OrthoDB" id="6022527at2759"/>
<dbReference type="SUPFAM" id="SSF46785">
    <property type="entry name" value="Winged helix' DNA-binding domain"/>
    <property type="match status" value="1"/>
</dbReference>
<sequence>MKSNVPVKRRRWRMRVFADVFVASEALDWLHGFLKENPNFGPDVTRQQAVQLCQKFLKNGIITDARGAQYNGMFENNSHLYRFTDKARYSPYKISRPPRNEKHLAQKAEDVQDKPAAHKITTPSVKDRHNYNLRSTPFTAGPSRTPLVNKLNVLSSSTRTDPTRGPVKRAVKRRRSSRHSSDLKEVIMNPAAFVAHNRRSLTDKEISEVWWNIATIRLRMLMDLDDSFVNSLKVEGYDTSCVWHSSQAQRIPRAIEVLPQWLISAMKCLIHWPNGDYSCQSFPKYAGFERDVFKAVVEFFDDEDKRPLVPTHLLGVFKKTVGKKNNCLFTCYLFKCKLTAMRSLQYCCLLIPVKNRELLQMLLKFMVRLMDNHVISLSDELPIKEMLIQSFSRAIFGVTADMDAIRLIYFMMEKFPEYFKSPEGLEFQVEQRLLFLKSCRENKFTVPSEGPIVSFCERVTPQEYKEQSLITSQRSLKDLLNRIVEDRSLSAKDRKKQLKQFGKSYPDIYQAKFPGDNLSTCSQRSEKLRQVMKPLAILKNLR</sequence>
<dbReference type="EMBL" id="MU826384">
    <property type="protein sequence ID" value="KAJ7377036.1"/>
    <property type="molecule type" value="Genomic_DNA"/>
</dbReference>
<feature type="compositionally biased region" description="Basic residues" evidence="1">
    <location>
        <begin position="166"/>
        <end position="178"/>
    </location>
</feature>
<keyword evidence="4" id="KW-1185">Reference proteome</keyword>